<gene>
    <name evidence="1" type="ORF">DdX_12842</name>
</gene>
<dbReference type="AlphaFoldDB" id="A0AAD4R324"/>
<protein>
    <submittedName>
        <fullName evidence="1">Uncharacterized protein</fullName>
    </submittedName>
</protein>
<accession>A0AAD4R324</accession>
<keyword evidence="2" id="KW-1185">Reference proteome</keyword>
<reference evidence="1" key="1">
    <citation type="submission" date="2022-01" db="EMBL/GenBank/DDBJ databases">
        <title>Genome Sequence Resource for Two Populations of Ditylenchus destructor, the Migratory Endoparasitic Phytonematode.</title>
        <authorList>
            <person name="Zhang H."/>
            <person name="Lin R."/>
            <person name="Xie B."/>
        </authorList>
    </citation>
    <scope>NUCLEOTIDE SEQUENCE</scope>
    <source>
        <strain evidence="1">BazhouSP</strain>
    </source>
</reference>
<evidence type="ECO:0000313" key="2">
    <source>
        <dbReference type="Proteomes" id="UP001201812"/>
    </source>
</evidence>
<proteinExistence type="predicted"/>
<organism evidence="1 2">
    <name type="scientific">Ditylenchus destructor</name>
    <dbReference type="NCBI Taxonomy" id="166010"/>
    <lineage>
        <taxon>Eukaryota</taxon>
        <taxon>Metazoa</taxon>
        <taxon>Ecdysozoa</taxon>
        <taxon>Nematoda</taxon>
        <taxon>Chromadorea</taxon>
        <taxon>Rhabditida</taxon>
        <taxon>Tylenchina</taxon>
        <taxon>Tylenchomorpha</taxon>
        <taxon>Sphaerularioidea</taxon>
        <taxon>Anguinidae</taxon>
        <taxon>Anguininae</taxon>
        <taxon>Ditylenchus</taxon>
    </lineage>
</organism>
<comment type="caution">
    <text evidence="1">The sequence shown here is derived from an EMBL/GenBank/DDBJ whole genome shotgun (WGS) entry which is preliminary data.</text>
</comment>
<name>A0AAD4R324_9BILA</name>
<sequence>MSYILFMNVLQSFDRDELLILTISNRCIQRIIKNEFSKKPLRVYDNVELQVNQTGQLEACLRNGQIELLADRSNVSEFKASTGYIVQTKLSAFFPIEQMSPFLGDIVRCKTSILWIHLSARIKPDHVTEMEKMTHLWSERNLVITPEPNLIYLKKTSVKIALDYHRLLCTPAIVESCRDLRMFGIDIPLKIYRHIYALKVIKIVQIETRISPINFLKFVEGIGKQKSSAVICFELFSSSSQVEMWSHIGKMREIFIESRKSIAFKVSFLLLTMHEALITEFRDTNPSTNETLEMRFVNGEEKANFCNLLYPNGNNATTSCNVFALQRQLL</sequence>
<dbReference type="EMBL" id="JAKKPZ010000046">
    <property type="protein sequence ID" value="KAI1706633.1"/>
    <property type="molecule type" value="Genomic_DNA"/>
</dbReference>
<dbReference type="Proteomes" id="UP001201812">
    <property type="component" value="Unassembled WGS sequence"/>
</dbReference>
<evidence type="ECO:0000313" key="1">
    <source>
        <dbReference type="EMBL" id="KAI1706633.1"/>
    </source>
</evidence>